<evidence type="ECO:0000313" key="2">
    <source>
        <dbReference type="Proteomes" id="UP000230066"/>
    </source>
</evidence>
<dbReference type="Proteomes" id="UP000230066">
    <property type="component" value="Unassembled WGS sequence"/>
</dbReference>
<protein>
    <submittedName>
        <fullName evidence="1">Uncharacterized protein</fullName>
    </submittedName>
</protein>
<dbReference type="AlphaFoldDB" id="A0A4E0R4U6"/>
<name>A0A4E0R4U6_FASHE</name>
<gene>
    <name evidence="1" type="ORF">D915_007481</name>
</gene>
<proteinExistence type="predicted"/>
<accession>A0A4E0R4U6</accession>
<comment type="caution">
    <text evidence="1">The sequence shown here is derived from an EMBL/GenBank/DDBJ whole genome shotgun (WGS) entry which is preliminary data.</text>
</comment>
<keyword evidence="2" id="KW-1185">Reference proteome</keyword>
<sequence length="195" mass="21594">MFIGRYNEEGMYKRHRTNLMDNTQNTWKHLKRVPLPIPVSFKFSNSPRMKLQKTTGPGLPILVIAVTLCRPNILADKCFALQPDHILHNKCGGYIKFVTTKDHSIGISGDIFTADPVICMSACIDMPDCGAYTTCASTDKCCVHEIEDVSAVISISGCTLQTMECCVACPQTPHPHPGNKDCFSFCFLTVGWFGN</sequence>
<reference evidence="1" key="1">
    <citation type="submission" date="2019-03" db="EMBL/GenBank/DDBJ databases">
        <title>Improved annotation for the trematode Fasciola hepatica.</title>
        <authorList>
            <person name="Choi Y.-J."/>
            <person name="Martin J."/>
            <person name="Mitreva M."/>
        </authorList>
    </citation>
    <scope>NUCLEOTIDE SEQUENCE [LARGE SCALE GENOMIC DNA]</scope>
</reference>
<evidence type="ECO:0000313" key="1">
    <source>
        <dbReference type="EMBL" id="THD21274.1"/>
    </source>
</evidence>
<dbReference type="EMBL" id="JXXN02003691">
    <property type="protein sequence ID" value="THD21274.1"/>
    <property type="molecule type" value="Genomic_DNA"/>
</dbReference>
<organism evidence="1 2">
    <name type="scientific">Fasciola hepatica</name>
    <name type="common">Liver fluke</name>
    <dbReference type="NCBI Taxonomy" id="6192"/>
    <lineage>
        <taxon>Eukaryota</taxon>
        <taxon>Metazoa</taxon>
        <taxon>Spiralia</taxon>
        <taxon>Lophotrochozoa</taxon>
        <taxon>Platyhelminthes</taxon>
        <taxon>Trematoda</taxon>
        <taxon>Digenea</taxon>
        <taxon>Plagiorchiida</taxon>
        <taxon>Echinostomata</taxon>
        <taxon>Echinostomatoidea</taxon>
        <taxon>Fasciolidae</taxon>
        <taxon>Fasciola</taxon>
    </lineage>
</organism>